<name>A0A1I3XCI6_9HYPH</name>
<dbReference type="EMBL" id="FOSL01000003">
    <property type="protein sequence ID" value="SFK17197.1"/>
    <property type="molecule type" value="Genomic_DNA"/>
</dbReference>
<feature type="transmembrane region" description="Helical" evidence="1">
    <location>
        <begin position="44"/>
        <end position="71"/>
    </location>
</feature>
<protein>
    <submittedName>
        <fullName evidence="2">Uncharacterized protein</fullName>
    </submittedName>
</protein>
<keyword evidence="1" id="KW-0812">Transmembrane</keyword>
<keyword evidence="1" id="KW-0472">Membrane</keyword>
<keyword evidence="1" id="KW-1133">Transmembrane helix</keyword>
<evidence type="ECO:0000313" key="3">
    <source>
        <dbReference type="Proteomes" id="UP000323300"/>
    </source>
</evidence>
<dbReference type="RefSeq" id="WP_149759435.1">
    <property type="nucleotide sequence ID" value="NZ_BSPE01000008.1"/>
</dbReference>
<evidence type="ECO:0000313" key="2">
    <source>
        <dbReference type="EMBL" id="SFK17197.1"/>
    </source>
</evidence>
<accession>A0A1I3XCI6</accession>
<feature type="transmembrane region" description="Helical" evidence="1">
    <location>
        <begin position="6"/>
        <end position="32"/>
    </location>
</feature>
<gene>
    <name evidence="2" type="ORF">SAMN04488498_103133</name>
</gene>
<dbReference type="Proteomes" id="UP000323300">
    <property type="component" value="Unassembled WGS sequence"/>
</dbReference>
<feature type="transmembrane region" description="Helical" evidence="1">
    <location>
        <begin position="83"/>
        <end position="106"/>
    </location>
</feature>
<evidence type="ECO:0000256" key="1">
    <source>
        <dbReference type="SAM" id="Phobius"/>
    </source>
</evidence>
<organism evidence="2 3">
    <name type="scientific">Neomesorhizobium albiziae</name>
    <dbReference type="NCBI Taxonomy" id="335020"/>
    <lineage>
        <taxon>Bacteria</taxon>
        <taxon>Pseudomonadati</taxon>
        <taxon>Pseudomonadota</taxon>
        <taxon>Alphaproteobacteria</taxon>
        <taxon>Hyphomicrobiales</taxon>
        <taxon>Phyllobacteriaceae</taxon>
        <taxon>Neomesorhizobium</taxon>
    </lineage>
</organism>
<keyword evidence="3" id="KW-1185">Reference proteome</keyword>
<reference evidence="2 3" key="1">
    <citation type="submission" date="2016-10" db="EMBL/GenBank/DDBJ databases">
        <authorList>
            <person name="Varghese N."/>
            <person name="Submissions S."/>
        </authorList>
    </citation>
    <scope>NUCLEOTIDE SEQUENCE [LARGE SCALE GENOMIC DNA]</scope>
    <source>
        <strain evidence="2 3">DSM 21822</strain>
    </source>
</reference>
<dbReference type="OrthoDB" id="9856996at2"/>
<sequence>MKDFATSVIGFVGVFGVMALALAAIGFYAVAFEAGAEEWFGWEGWWVPALFLVGVFVFRAGLLLAAGMFIGGYGAYYAWDWPLWAVVPVFFPGLAFMIGGLLVAAIGSTVERARG</sequence>
<proteinExistence type="predicted"/>
<dbReference type="AlphaFoldDB" id="A0A1I3XCI6"/>